<protein>
    <submittedName>
        <fullName evidence="1">Thioredoxin-like fold</fullName>
    </submittedName>
</protein>
<organism evidence="1 2">
    <name type="scientific">Desulfoluna butyratoxydans</name>
    <dbReference type="NCBI Taxonomy" id="231438"/>
    <lineage>
        <taxon>Bacteria</taxon>
        <taxon>Pseudomonadati</taxon>
        <taxon>Thermodesulfobacteriota</taxon>
        <taxon>Desulfobacteria</taxon>
        <taxon>Desulfobacterales</taxon>
        <taxon>Desulfolunaceae</taxon>
        <taxon>Desulfoluna</taxon>
    </lineage>
</organism>
<sequence length="106" mass="11577">MECPKHHIFVCASYRVSGEPQGICHKKGSVSLLQYFEEEILDRGMSDVLLSSTGCLKQCERGPVVVVYPENHWYGGIDSEEAVDAVLDAIEDGTAAEAYLLTAVEA</sequence>
<dbReference type="Proteomes" id="UP000507962">
    <property type="component" value="Unassembled WGS sequence"/>
</dbReference>
<dbReference type="AlphaFoldDB" id="A0A4U8YZE9"/>
<evidence type="ECO:0000313" key="2">
    <source>
        <dbReference type="Proteomes" id="UP000507962"/>
    </source>
</evidence>
<dbReference type="Gene3D" id="3.40.30.10">
    <property type="entry name" value="Glutaredoxin"/>
    <property type="match status" value="1"/>
</dbReference>
<dbReference type="InterPro" id="IPR036249">
    <property type="entry name" value="Thioredoxin-like_sf"/>
</dbReference>
<gene>
    <name evidence="1" type="ORF">MSL71_48290</name>
</gene>
<dbReference type="SUPFAM" id="SSF52833">
    <property type="entry name" value="Thioredoxin-like"/>
    <property type="match status" value="1"/>
</dbReference>
<name>A0A4U8YZE9_9BACT</name>
<dbReference type="CDD" id="cd02980">
    <property type="entry name" value="TRX_Fd_family"/>
    <property type="match status" value="1"/>
</dbReference>
<proteinExistence type="predicted"/>
<reference evidence="1 2" key="1">
    <citation type="submission" date="2019-03" db="EMBL/GenBank/DDBJ databases">
        <authorList>
            <person name="Nijsse B."/>
        </authorList>
    </citation>
    <scope>NUCLEOTIDE SEQUENCE [LARGE SCALE GENOMIC DNA]</scope>
    <source>
        <strain evidence="1">Desulfoluna butyratoxydans MSL71</strain>
    </source>
</reference>
<evidence type="ECO:0000313" key="1">
    <source>
        <dbReference type="EMBL" id="VFQ47143.1"/>
    </source>
</evidence>
<dbReference type="EMBL" id="CAADHO010000014">
    <property type="protein sequence ID" value="VFQ47143.1"/>
    <property type="molecule type" value="Genomic_DNA"/>
</dbReference>
<accession>A0A4U8YZE9</accession>
<dbReference type="RefSeq" id="WP_180146386.1">
    <property type="nucleotide sequence ID" value="NZ_CAADHO010000014.1"/>
</dbReference>
<keyword evidence="2" id="KW-1185">Reference proteome</keyword>